<dbReference type="GO" id="GO:0000162">
    <property type="term" value="P:L-tryptophan biosynthetic process"/>
    <property type="evidence" value="ECO:0007669"/>
    <property type="project" value="UniProtKB-UniPathway"/>
</dbReference>
<evidence type="ECO:0000256" key="8">
    <source>
        <dbReference type="ARBA" id="ARBA00023239"/>
    </source>
</evidence>
<dbReference type="InterPro" id="IPR013785">
    <property type="entry name" value="Aldolase_TIM"/>
</dbReference>
<evidence type="ECO:0000256" key="7">
    <source>
        <dbReference type="ARBA" id="ARBA00023141"/>
    </source>
</evidence>
<keyword evidence="8 10" id="KW-0456">Lyase</keyword>
<dbReference type="InParanoid" id="K0IFK7"/>
<sequence>MMSKFVRTGLGIKRLVDNSFKAIDEGAYDTTAYSLTHDAISLRKAITLCLHAPLISEVKFSSPSQGRIRSKTTSSLVEIATTMIKSGAIGLSVLTQPYLFEGSIEYLTAIRKAVSAPLLMKDIIVSTIQIDAGKKAGADCILLIKTIFDQDLAEESMEKLAEYATNKGLQVLVEVHTEQEFGEVLNAKYPLIGINNRNLDNLQVDIATTERLLKNHDKGKSLIISESGIAKPADIQYLRKAGADAFLVGTSIMETGDIGAKVAELYNAL</sequence>
<keyword evidence="7" id="KW-0057">Aromatic amino acid biosynthesis</keyword>
<protein>
    <recommendedName>
        <fullName evidence="3">indole-3-glycerol-phosphate synthase</fullName>
        <ecNumber evidence="3">4.1.1.48</ecNumber>
    </recommendedName>
</protein>
<organism evidence="10 11">
    <name type="scientific">Nitrososphaera gargensis (strain Ga9.2)</name>
    <dbReference type="NCBI Taxonomy" id="1237085"/>
    <lineage>
        <taxon>Archaea</taxon>
        <taxon>Nitrososphaerota</taxon>
        <taxon>Nitrososphaeria</taxon>
        <taxon>Nitrososphaerales</taxon>
        <taxon>Nitrososphaeraceae</taxon>
        <taxon>Nitrososphaera</taxon>
    </lineage>
</organism>
<dbReference type="UniPathway" id="UPA00035">
    <property type="reaction ID" value="UER00043"/>
</dbReference>
<reference evidence="10 11" key="1">
    <citation type="journal article" date="2012" name="Environ. Microbiol.">
        <title>The genome of the ammonia-oxidizing Candidatus Nitrososphaera gargensis: insights into metabolic versatility and environmental adaptations.</title>
        <authorList>
            <person name="Spang A."/>
            <person name="Poehlein A."/>
            <person name="Offre P."/>
            <person name="Zumbragel S."/>
            <person name="Haider S."/>
            <person name="Rychlik N."/>
            <person name="Nowka B."/>
            <person name="Schmeisser C."/>
            <person name="Lebedeva E.V."/>
            <person name="Rattei T."/>
            <person name="Bohm C."/>
            <person name="Schmid M."/>
            <person name="Galushko A."/>
            <person name="Hatzenpichler R."/>
            <person name="Weinmaier T."/>
            <person name="Daniel R."/>
            <person name="Schleper C."/>
            <person name="Spieck E."/>
            <person name="Streit W."/>
            <person name="Wagner M."/>
        </authorList>
    </citation>
    <scope>NUCLEOTIDE SEQUENCE [LARGE SCALE GENOMIC DNA]</scope>
    <source>
        <strain evidence="11">Ga9.2</strain>
    </source>
</reference>
<evidence type="ECO:0000313" key="11">
    <source>
        <dbReference type="Proteomes" id="UP000008037"/>
    </source>
</evidence>
<evidence type="ECO:0000256" key="3">
    <source>
        <dbReference type="ARBA" id="ARBA00012362"/>
    </source>
</evidence>
<dbReference type="HOGENOM" id="CLU_034247_0_1_2"/>
<evidence type="ECO:0000256" key="6">
    <source>
        <dbReference type="ARBA" id="ARBA00022822"/>
    </source>
</evidence>
<keyword evidence="11" id="KW-1185">Reference proteome</keyword>
<dbReference type="STRING" id="1237085.Ngar_c16620"/>
<dbReference type="GeneID" id="13797921"/>
<dbReference type="Pfam" id="PF00218">
    <property type="entry name" value="IGPS"/>
    <property type="match status" value="1"/>
</dbReference>
<dbReference type="PANTHER" id="PTHR22854:SF2">
    <property type="entry name" value="INDOLE-3-GLYCEROL-PHOSPHATE SYNTHASE"/>
    <property type="match status" value="1"/>
</dbReference>
<dbReference type="Gene3D" id="3.20.20.70">
    <property type="entry name" value="Aldolase class I"/>
    <property type="match status" value="1"/>
</dbReference>
<proteinExistence type="predicted"/>
<dbReference type="RefSeq" id="WP_015019132.1">
    <property type="nucleotide sequence ID" value="NC_018719.1"/>
</dbReference>
<feature type="domain" description="Indole-3-glycerol phosphate synthase" evidence="9">
    <location>
        <begin position="34"/>
        <end position="265"/>
    </location>
</feature>
<dbReference type="SUPFAM" id="SSF51366">
    <property type="entry name" value="Ribulose-phoshate binding barrel"/>
    <property type="match status" value="1"/>
</dbReference>
<dbReference type="CDD" id="cd00331">
    <property type="entry name" value="IGPS"/>
    <property type="match status" value="1"/>
</dbReference>
<dbReference type="EMBL" id="CP002408">
    <property type="protein sequence ID" value="AFU58595.1"/>
    <property type="molecule type" value="Genomic_DNA"/>
</dbReference>
<keyword evidence="4" id="KW-0028">Amino-acid biosynthesis</keyword>
<evidence type="ECO:0000256" key="1">
    <source>
        <dbReference type="ARBA" id="ARBA00001633"/>
    </source>
</evidence>
<dbReference type="InterPro" id="IPR011060">
    <property type="entry name" value="RibuloseP-bd_barrel"/>
</dbReference>
<dbReference type="PATRIC" id="fig|1237085.11.peg.1637"/>
<evidence type="ECO:0000259" key="9">
    <source>
        <dbReference type="Pfam" id="PF00218"/>
    </source>
</evidence>
<keyword evidence="6" id="KW-0822">Tryptophan biosynthesis</keyword>
<name>K0IFK7_NITGG</name>
<accession>K0IFK7</accession>
<evidence type="ECO:0000313" key="10">
    <source>
        <dbReference type="EMBL" id="AFU58595.1"/>
    </source>
</evidence>
<dbReference type="Proteomes" id="UP000008037">
    <property type="component" value="Chromosome"/>
</dbReference>
<comment type="pathway">
    <text evidence="2">Amino-acid biosynthesis; L-tryptophan biosynthesis; L-tryptophan from chorismate: step 4/5.</text>
</comment>
<evidence type="ECO:0000256" key="4">
    <source>
        <dbReference type="ARBA" id="ARBA00022605"/>
    </source>
</evidence>
<dbReference type="InterPro" id="IPR045186">
    <property type="entry name" value="Indole-3-glycerol_P_synth"/>
</dbReference>
<comment type="catalytic activity">
    <reaction evidence="1">
        <text>1-(2-carboxyphenylamino)-1-deoxy-D-ribulose 5-phosphate + H(+) = (1S,2R)-1-C-(indol-3-yl)glycerol 3-phosphate + CO2 + H2O</text>
        <dbReference type="Rhea" id="RHEA:23476"/>
        <dbReference type="ChEBI" id="CHEBI:15377"/>
        <dbReference type="ChEBI" id="CHEBI:15378"/>
        <dbReference type="ChEBI" id="CHEBI:16526"/>
        <dbReference type="ChEBI" id="CHEBI:58613"/>
        <dbReference type="ChEBI" id="CHEBI:58866"/>
        <dbReference type="EC" id="4.1.1.48"/>
    </reaction>
</comment>
<dbReference type="GO" id="GO:0004425">
    <property type="term" value="F:indole-3-glycerol-phosphate synthase activity"/>
    <property type="evidence" value="ECO:0007669"/>
    <property type="project" value="UniProtKB-EC"/>
</dbReference>
<dbReference type="EC" id="4.1.1.48" evidence="3"/>
<keyword evidence="5" id="KW-0210">Decarboxylase</keyword>
<dbReference type="InterPro" id="IPR013798">
    <property type="entry name" value="Indole-3-glycerol_P_synth_dom"/>
</dbReference>
<dbReference type="PANTHER" id="PTHR22854">
    <property type="entry name" value="TRYPTOPHAN BIOSYNTHESIS PROTEIN"/>
    <property type="match status" value="1"/>
</dbReference>
<dbReference type="GO" id="GO:0004640">
    <property type="term" value="F:phosphoribosylanthranilate isomerase activity"/>
    <property type="evidence" value="ECO:0007669"/>
    <property type="project" value="TreeGrafter"/>
</dbReference>
<dbReference type="KEGG" id="nga:Ngar_c16620"/>
<dbReference type="AlphaFoldDB" id="K0IFK7"/>
<evidence type="ECO:0000256" key="5">
    <source>
        <dbReference type="ARBA" id="ARBA00022793"/>
    </source>
</evidence>
<evidence type="ECO:0000256" key="2">
    <source>
        <dbReference type="ARBA" id="ARBA00004696"/>
    </source>
</evidence>
<gene>
    <name evidence="10" type="primary">trpC</name>
    <name evidence="10" type="ordered locus">Ngar_c16620</name>
</gene>
<dbReference type="FunCoup" id="K0IFK7">
    <property type="interactions" value="92"/>
</dbReference>